<evidence type="ECO:0000313" key="4">
    <source>
        <dbReference type="EMBL" id="KAG0493613.1"/>
    </source>
</evidence>
<keyword evidence="2" id="KW-0962">Peroxisome biogenesis</keyword>
<dbReference type="PANTHER" id="PTHR13299">
    <property type="entry name" value="PEROXISOMAL MEMBRANE PROTEIN PEX16"/>
    <property type="match status" value="1"/>
</dbReference>
<evidence type="ECO:0000313" key="5">
    <source>
        <dbReference type="Proteomes" id="UP000636800"/>
    </source>
</evidence>
<sequence>MEVYKHWVRKNREFVHSLESLANGITWLLPERFSSSEIGPEAVYAFLGILSAVNQHIIDTTPMKYQPPGSPKEMFPWPLCISILKDLETVVEVFAEHYYGKEGKWSYLAIMELIKALVRLASFQDSGYQMLLQGGEVANVKLLPSGSGAHHGGLRNQEMNVGFGGHGRLPHINCQISPNLEGRAMAALNRFGDKARMASERKLAKNSYRIFEPSDLSFERPTLSSVFSQKGVYGLSFVTGEVLSILRPLIYVLLIRKHGSRAWKPWFLSLAVELIGMTFLQYGTSSGSRTGDKLYHLTSAEKDEVKRRKLIWALYVLRDPFFTRHTKHRLEKADKYLNQVPFVGFFAGKIIELLLGAQTRYTYTSGS</sequence>
<keyword evidence="5" id="KW-1185">Reference proteome</keyword>
<dbReference type="EMBL" id="JADCNM010000002">
    <property type="protein sequence ID" value="KAG0493613.1"/>
    <property type="molecule type" value="Genomic_DNA"/>
</dbReference>
<evidence type="ECO:0000313" key="6">
    <source>
        <dbReference type="Proteomes" id="UP000639772"/>
    </source>
</evidence>
<dbReference type="GO" id="GO:0005778">
    <property type="term" value="C:peroxisomal membrane"/>
    <property type="evidence" value="ECO:0007669"/>
    <property type="project" value="UniProtKB-SubCell"/>
</dbReference>
<dbReference type="InterPro" id="IPR013919">
    <property type="entry name" value="Pex16"/>
</dbReference>
<organism evidence="4 6">
    <name type="scientific">Vanilla planifolia</name>
    <name type="common">Vanilla</name>
    <dbReference type="NCBI Taxonomy" id="51239"/>
    <lineage>
        <taxon>Eukaryota</taxon>
        <taxon>Viridiplantae</taxon>
        <taxon>Streptophyta</taxon>
        <taxon>Embryophyta</taxon>
        <taxon>Tracheophyta</taxon>
        <taxon>Spermatophyta</taxon>
        <taxon>Magnoliopsida</taxon>
        <taxon>Liliopsida</taxon>
        <taxon>Asparagales</taxon>
        <taxon>Orchidaceae</taxon>
        <taxon>Vanilloideae</taxon>
        <taxon>Vanilleae</taxon>
        <taxon>Vanilla</taxon>
    </lineage>
</organism>
<reference evidence="5 6" key="1">
    <citation type="journal article" date="2020" name="Nat. Food">
        <title>A phased Vanilla planifolia genome enables genetic improvement of flavour and production.</title>
        <authorList>
            <person name="Hasing T."/>
            <person name="Tang H."/>
            <person name="Brym M."/>
            <person name="Khazi F."/>
            <person name="Huang T."/>
            <person name="Chambers A.H."/>
        </authorList>
    </citation>
    <scope>NUCLEOTIDE SEQUENCE [LARGE SCALE GENOMIC DNA]</scope>
    <source>
        <tissue evidence="4">Leaf</tissue>
    </source>
</reference>
<evidence type="ECO:0000256" key="1">
    <source>
        <dbReference type="ARBA" id="ARBA00009505"/>
    </source>
</evidence>
<protein>
    <recommendedName>
        <fullName evidence="2">Peroxisomal membrane protein PEX16</fullName>
    </recommendedName>
</protein>
<dbReference type="EMBL" id="JADCNL010000002">
    <property type="protein sequence ID" value="KAG0491562.1"/>
    <property type="molecule type" value="Genomic_DNA"/>
</dbReference>
<dbReference type="Proteomes" id="UP000639772">
    <property type="component" value="Unassembled WGS sequence"/>
</dbReference>
<evidence type="ECO:0000313" key="3">
    <source>
        <dbReference type="EMBL" id="KAG0491562.1"/>
    </source>
</evidence>
<dbReference type="Proteomes" id="UP000636800">
    <property type="component" value="Chromosome 2"/>
</dbReference>
<proteinExistence type="inferred from homology"/>
<dbReference type="Pfam" id="PF08610">
    <property type="entry name" value="Pex16"/>
    <property type="match status" value="1"/>
</dbReference>
<dbReference type="PANTHER" id="PTHR13299:SF0">
    <property type="entry name" value="PEROXISOMAL MEMBRANE PROTEIN PEX16"/>
    <property type="match status" value="1"/>
</dbReference>
<gene>
    <name evidence="4" type="ORF">HPP92_004607</name>
    <name evidence="3" type="ORF">HPP92_004960</name>
</gene>
<evidence type="ECO:0000256" key="2">
    <source>
        <dbReference type="RuleBase" id="RU365003"/>
    </source>
</evidence>
<comment type="similarity">
    <text evidence="1 2">Belongs to the peroxin-16 family.</text>
</comment>
<name>A0A835VDS8_VANPL</name>
<comment type="subcellular location">
    <subcellularLocation>
        <location evidence="2">Peroxisome membrane</location>
    </subcellularLocation>
</comment>
<comment type="caution">
    <text evidence="4">The sequence shown here is derived from an EMBL/GenBank/DDBJ whole genome shotgun (WGS) entry which is preliminary data.</text>
</comment>
<keyword evidence="2" id="KW-0576">Peroxisome</keyword>
<dbReference type="AlphaFoldDB" id="A0A835VDS8"/>
<accession>A0A835VDS8</accession>
<dbReference type="GO" id="GO:0007031">
    <property type="term" value="P:peroxisome organization"/>
    <property type="evidence" value="ECO:0007669"/>
    <property type="project" value="UniProtKB-KW"/>
</dbReference>
<dbReference type="OrthoDB" id="2021143at2759"/>